<dbReference type="Pfam" id="PF00067">
    <property type="entry name" value="p450"/>
    <property type="match status" value="1"/>
</dbReference>
<keyword evidence="9 12" id="KW-0503">Monooxygenase</keyword>
<evidence type="ECO:0000256" key="11">
    <source>
        <dbReference type="PIRSR" id="PIRSR602401-1"/>
    </source>
</evidence>
<gene>
    <name evidence="13" type="ORF">LUZ61_014220</name>
</gene>
<dbReference type="GO" id="GO:0020037">
    <property type="term" value="F:heme binding"/>
    <property type="evidence" value="ECO:0007669"/>
    <property type="project" value="InterPro"/>
</dbReference>
<protein>
    <recommendedName>
        <fullName evidence="15">Cytochrome P450</fullName>
    </recommendedName>
</protein>
<keyword evidence="14" id="KW-1185">Reference proteome</keyword>
<evidence type="ECO:0000256" key="9">
    <source>
        <dbReference type="ARBA" id="ARBA00023033"/>
    </source>
</evidence>
<dbReference type="GO" id="GO:0016020">
    <property type="term" value="C:membrane"/>
    <property type="evidence" value="ECO:0007669"/>
    <property type="project" value="UniProtKB-SubCell"/>
</dbReference>
<dbReference type="InterPro" id="IPR002401">
    <property type="entry name" value="Cyt_P450_E_grp-I"/>
</dbReference>
<dbReference type="PRINTS" id="PR00463">
    <property type="entry name" value="EP450I"/>
</dbReference>
<evidence type="ECO:0008006" key="15">
    <source>
        <dbReference type="Google" id="ProtNLM"/>
    </source>
</evidence>
<evidence type="ECO:0000313" key="14">
    <source>
        <dbReference type="Proteomes" id="UP001210211"/>
    </source>
</evidence>
<comment type="subcellular location">
    <subcellularLocation>
        <location evidence="1">Membrane</location>
    </subcellularLocation>
</comment>
<keyword evidence="3 11" id="KW-0349">Heme</keyword>
<dbReference type="PRINTS" id="PR00385">
    <property type="entry name" value="P450"/>
</dbReference>
<dbReference type="SUPFAM" id="SSF48264">
    <property type="entry name" value="Cytochrome P450"/>
    <property type="match status" value="1"/>
</dbReference>
<keyword evidence="10" id="KW-0472">Membrane</keyword>
<dbReference type="Proteomes" id="UP001210211">
    <property type="component" value="Unassembled WGS sequence"/>
</dbReference>
<evidence type="ECO:0000256" key="6">
    <source>
        <dbReference type="ARBA" id="ARBA00022989"/>
    </source>
</evidence>
<dbReference type="GO" id="GO:0005506">
    <property type="term" value="F:iron ion binding"/>
    <property type="evidence" value="ECO:0007669"/>
    <property type="project" value="InterPro"/>
</dbReference>
<comment type="similarity">
    <text evidence="2 12">Belongs to the cytochrome P450 family.</text>
</comment>
<dbReference type="Gene3D" id="1.10.630.10">
    <property type="entry name" value="Cytochrome P450"/>
    <property type="match status" value="1"/>
</dbReference>
<comment type="cofactor">
    <cofactor evidence="11">
        <name>heme</name>
        <dbReference type="ChEBI" id="CHEBI:30413"/>
    </cofactor>
</comment>
<evidence type="ECO:0000256" key="12">
    <source>
        <dbReference type="RuleBase" id="RU000461"/>
    </source>
</evidence>
<accession>A0AAD5Z353</accession>
<evidence type="ECO:0000256" key="2">
    <source>
        <dbReference type="ARBA" id="ARBA00010617"/>
    </source>
</evidence>
<dbReference type="InterPro" id="IPR017972">
    <property type="entry name" value="Cyt_P450_CS"/>
</dbReference>
<dbReference type="PANTHER" id="PTHR24282:SF255">
    <property type="entry name" value="CYTOCHROME P450 72A11-RELATED"/>
    <property type="match status" value="1"/>
</dbReference>
<evidence type="ECO:0000256" key="4">
    <source>
        <dbReference type="ARBA" id="ARBA00022692"/>
    </source>
</evidence>
<dbReference type="EMBL" id="JAMRDG010000002">
    <property type="protein sequence ID" value="KAJ3685056.1"/>
    <property type="molecule type" value="Genomic_DNA"/>
</dbReference>
<dbReference type="AlphaFoldDB" id="A0AAD5Z353"/>
<keyword evidence="8 11" id="KW-0408">Iron</keyword>
<keyword evidence="5 11" id="KW-0479">Metal-binding</keyword>
<comment type="caution">
    <text evidence="13">The sequence shown here is derived from an EMBL/GenBank/DDBJ whole genome shotgun (WGS) entry which is preliminary data.</text>
</comment>
<dbReference type="InterPro" id="IPR001128">
    <property type="entry name" value="Cyt_P450"/>
</dbReference>
<keyword evidence="6" id="KW-1133">Transmembrane helix</keyword>
<evidence type="ECO:0000256" key="1">
    <source>
        <dbReference type="ARBA" id="ARBA00004370"/>
    </source>
</evidence>
<evidence type="ECO:0000256" key="5">
    <source>
        <dbReference type="ARBA" id="ARBA00022723"/>
    </source>
</evidence>
<evidence type="ECO:0000256" key="7">
    <source>
        <dbReference type="ARBA" id="ARBA00023002"/>
    </source>
</evidence>
<dbReference type="PANTHER" id="PTHR24282">
    <property type="entry name" value="CYTOCHROME P450 FAMILY MEMBER"/>
    <property type="match status" value="1"/>
</dbReference>
<dbReference type="GO" id="GO:0004497">
    <property type="term" value="F:monooxygenase activity"/>
    <property type="evidence" value="ECO:0007669"/>
    <property type="project" value="UniProtKB-KW"/>
</dbReference>
<evidence type="ECO:0000313" key="13">
    <source>
        <dbReference type="EMBL" id="KAJ3685056.1"/>
    </source>
</evidence>
<dbReference type="PROSITE" id="PS00086">
    <property type="entry name" value="CYTOCHROME_P450"/>
    <property type="match status" value="1"/>
</dbReference>
<keyword evidence="7 12" id="KW-0560">Oxidoreductase</keyword>
<proteinExistence type="inferred from homology"/>
<name>A0AAD5Z353_9POAL</name>
<keyword evidence="4" id="KW-0812">Transmembrane</keyword>
<evidence type="ECO:0000256" key="8">
    <source>
        <dbReference type="ARBA" id="ARBA00023004"/>
    </source>
</evidence>
<sequence length="273" mass="31312">MYSLLSYLPTKKNKWMMEINQEVETILRDMIHQREKAILKGENTRNDLLGILLETNIRESQEAGIKNAMKTEDIIDECKLFYIAGHETTTASLTWALILLSMHPEWQDRAREEVKELFGESKPGYDGLSKLKIVTMILHEVMRLYPPINFLERRAAAEVKVGKVTYPPGAHFMLPFIFLHRDPESWGPDANEFKPERFAEGISKASVQGAFLPFGGGPRVCIGQNFSMLEAKLCLIRILQHFRFELSPAYAHAPYNLVTMQPQYGAQIIIRRC</sequence>
<dbReference type="InterPro" id="IPR050665">
    <property type="entry name" value="Cytochrome_P450_Monooxygen"/>
</dbReference>
<dbReference type="InterPro" id="IPR036396">
    <property type="entry name" value="Cyt_P450_sf"/>
</dbReference>
<reference evidence="13 14" key="1">
    <citation type="journal article" date="2022" name="Cell">
        <title>Repeat-based holocentromeres influence genome architecture and karyotype evolution.</title>
        <authorList>
            <person name="Hofstatter P.G."/>
            <person name="Thangavel G."/>
            <person name="Lux T."/>
            <person name="Neumann P."/>
            <person name="Vondrak T."/>
            <person name="Novak P."/>
            <person name="Zhang M."/>
            <person name="Costa L."/>
            <person name="Castellani M."/>
            <person name="Scott A."/>
            <person name="Toegelov H."/>
            <person name="Fuchs J."/>
            <person name="Mata-Sucre Y."/>
            <person name="Dias Y."/>
            <person name="Vanzela A.L.L."/>
            <person name="Huettel B."/>
            <person name="Almeida C.C.S."/>
            <person name="Simkova H."/>
            <person name="Souza G."/>
            <person name="Pedrosa-Harand A."/>
            <person name="Macas J."/>
            <person name="Mayer K.F.X."/>
            <person name="Houben A."/>
            <person name="Marques A."/>
        </authorList>
    </citation>
    <scope>NUCLEOTIDE SEQUENCE [LARGE SCALE GENOMIC DNA]</scope>
    <source>
        <strain evidence="13">RhyTen1mFocal</strain>
    </source>
</reference>
<evidence type="ECO:0000256" key="10">
    <source>
        <dbReference type="ARBA" id="ARBA00023136"/>
    </source>
</evidence>
<dbReference type="GO" id="GO:0006629">
    <property type="term" value="P:lipid metabolic process"/>
    <property type="evidence" value="ECO:0007669"/>
    <property type="project" value="UniProtKB-ARBA"/>
</dbReference>
<dbReference type="GO" id="GO:0016705">
    <property type="term" value="F:oxidoreductase activity, acting on paired donors, with incorporation or reduction of molecular oxygen"/>
    <property type="evidence" value="ECO:0007669"/>
    <property type="project" value="InterPro"/>
</dbReference>
<evidence type="ECO:0000256" key="3">
    <source>
        <dbReference type="ARBA" id="ARBA00022617"/>
    </source>
</evidence>
<feature type="binding site" description="axial binding residue" evidence="11">
    <location>
        <position position="221"/>
    </location>
    <ligand>
        <name>heme</name>
        <dbReference type="ChEBI" id="CHEBI:30413"/>
    </ligand>
    <ligandPart>
        <name>Fe</name>
        <dbReference type="ChEBI" id="CHEBI:18248"/>
    </ligandPart>
</feature>
<organism evidence="13 14">
    <name type="scientific">Rhynchospora tenuis</name>
    <dbReference type="NCBI Taxonomy" id="198213"/>
    <lineage>
        <taxon>Eukaryota</taxon>
        <taxon>Viridiplantae</taxon>
        <taxon>Streptophyta</taxon>
        <taxon>Embryophyta</taxon>
        <taxon>Tracheophyta</taxon>
        <taxon>Spermatophyta</taxon>
        <taxon>Magnoliopsida</taxon>
        <taxon>Liliopsida</taxon>
        <taxon>Poales</taxon>
        <taxon>Cyperaceae</taxon>
        <taxon>Cyperoideae</taxon>
        <taxon>Rhynchosporeae</taxon>
        <taxon>Rhynchospora</taxon>
    </lineage>
</organism>